<evidence type="ECO:0000313" key="3">
    <source>
        <dbReference type="Proteomes" id="UP001530377"/>
    </source>
</evidence>
<organism evidence="2 3">
    <name type="scientific">Cyclostephanos tholiformis</name>
    <dbReference type="NCBI Taxonomy" id="382380"/>
    <lineage>
        <taxon>Eukaryota</taxon>
        <taxon>Sar</taxon>
        <taxon>Stramenopiles</taxon>
        <taxon>Ochrophyta</taxon>
        <taxon>Bacillariophyta</taxon>
        <taxon>Coscinodiscophyceae</taxon>
        <taxon>Thalassiosirophycidae</taxon>
        <taxon>Stephanodiscales</taxon>
        <taxon>Stephanodiscaceae</taxon>
        <taxon>Cyclostephanos</taxon>
    </lineage>
</organism>
<dbReference type="Proteomes" id="UP001530377">
    <property type="component" value="Unassembled WGS sequence"/>
</dbReference>
<accession>A0ABD3STE6</accession>
<sequence>MAFRLWSRLMRALCLAGLLPPIFSQTAEDLSFDANSDSISSYDCVDPSNRGGTHVVRRGEPTTVCLYVGPAGNWNSNINYKRFAVNLKADEFSSYRIPGSFSALEMASDQTNSSGTHIFAASQASLSFLRRYMDSPLERIYPFLTAIIDVDKGKINGITWDDACVFCEMSECQANTYNFDGSVATAEQAKQPLDGCYLTRKQCLGFVASGSTLCDLKLYVVWTGTDADGNALLSSDSRFSMFPPSRIEESVTGAYDKMLQDLKNMKNTITGQR</sequence>
<dbReference type="EMBL" id="JALLPB020000001">
    <property type="protein sequence ID" value="KAL3827636.1"/>
    <property type="molecule type" value="Genomic_DNA"/>
</dbReference>
<keyword evidence="1" id="KW-0732">Signal</keyword>
<evidence type="ECO:0000313" key="2">
    <source>
        <dbReference type="EMBL" id="KAL3827636.1"/>
    </source>
</evidence>
<gene>
    <name evidence="2" type="ORF">ACHAXA_000509</name>
</gene>
<keyword evidence="3" id="KW-1185">Reference proteome</keyword>
<comment type="caution">
    <text evidence="2">The sequence shown here is derived from an EMBL/GenBank/DDBJ whole genome shotgun (WGS) entry which is preliminary data.</text>
</comment>
<dbReference type="AlphaFoldDB" id="A0ABD3STE6"/>
<feature type="signal peptide" evidence="1">
    <location>
        <begin position="1"/>
        <end position="24"/>
    </location>
</feature>
<name>A0ABD3STE6_9STRA</name>
<protein>
    <submittedName>
        <fullName evidence="2">Uncharacterized protein</fullName>
    </submittedName>
</protein>
<feature type="chain" id="PRO_5044889241" evidence="1">
    <location>
        <begin position="25"/>
        <end position="273"/>
    </location>
</feature>
<evidence type="ECO:0000256" key="1">
    <source>
        <dbReference type="SAM" id="SignalP"/>
    </source>
</evidence>
<proteinExistence type="predicted"/>
<reference evidence="2 3" key="1">
    <citation type="submission" date="2024-10" db="EMBL/GenBank/DDBJ databases">
        <title>Updated reference genomes for cyclostephanoid diatoms.</title>
        <authorList>
            <person name="Roberts W.R."/>
            <person name="Alverson A.J."/>
        </authorList>
    </citation>
    <scope>NUCLEOTIDE SEQUENCE [LARGE SCALE GENOMIC DNA]</scope>
    <source>
        <strain evidence="2 3">AJA228-03</strain>
    </source>
</reference>